<sequence>MIQPMTGGNSSRLGRIYCRQMSLAICNLKAEWTQGQYYLVDAGFTNGQGFLAPYRGQRYHLSE</sequence>
<proteinExistence type="predicted"/>
<name>A0A834WWB5_9FABA</name>
<evidence type="ECO:0000313" key="2">
    <source>
        <dbReference type="Proteomes" id="UP000634136"/>
    </source>
</evidence>
<gene>
    <name evidence="1" type="ORF">G2W53_015841</name>
</gene>
<dbReference type="OrthoDB" id="1696744at2759"/>
<dbReference type="EMBL" id="JAAIUW010000005">
    <property type="protein sequence ID" value="KAF7833508.1"/>
    <property type="molecule type" value="Genomic_DNA"/>
</dbReference>
<reference evidence="1" key="1">
    <citation type="submission" date="2020-09" db="EMBL/GenBank/DDBJ databases">
        <title>Genome-Enabled Discovery of Anthraquinone Biosynthesis in Senna tora.</title>
        <authorList>
            <person name="Kang S.-H."/>
            <person name="Pandey R.P."/>
            <person name="Lee C.-M."/>
            <person name="Sim J.-S."/>
            <person name="Jeong J.-T."/>
            <person name="Choi B.-S."/>
            <person name="Jung M."/>
            <person name="Ginzburg D."/>
            <person name="Zhao K."/>
            <person name="Won S.Y."/>
            <person name="Oh T.-J."/>
            <person name="Yu Y."/>
            <person name="Kim N.-H."/>
            <person name="Lee O.R."/>
            <person name="Lee T.-H."/>
            <person name="Bashyal P."/>
            <person name="Kim T.-S."/>
            <person name="Lee W.-H."/>
            <person name="Kawkins C."/>
            <person name="Kim C.-K."/>
            <person name="Kim J.S."/>
            <person name="Ahn B.O."/>
            <person name="Rhee S.Y."/>
            <person name="Sohng J.K."/>
        </authorList>
    </citation>
    <scope>NUCLEOTIDE SEQUENCE</scope>
    <source>
        <tissue evidence="1">Leaf</tissue>
    </source>
</reference>
<accession>A0A834WWB5</accession>
<keyword evidence="2" id="KW-1185">Reference proteome</keyword>
<comment type="caution">
    <text evidence="1">The sequence shown here is derived from an EMBL/GenBank/DDBJ whole genome shotgun (WGS) entry which is preliminary data.</text>
</comment>
<dbReference type="AlphaFoldDB" id="A0A834WWB5"/>
<dbReference type="Proteomes" id="UP000634136">
    <property type="component" value="Unassembled WGS sequence"/>
</dbReference>
<organism evidence="1 2">
    <name type="scientific">Senna tora</name>
    <dbReference type="NCBI Taxonomy" id="362788"/>
    <lineage>
        <taxon>Eukaryota</taxon>
        <taxon>Viridiplantae</taxon>
        <taxon>Streptophyta</taxon>
        <taxon>Embryophyta</taxon>
        <taxon>Tracheophyta</taxon>
        <taxon>Spermatophyta</taxon>
        <taxon>Magnoliopsida</taxon>
        <taxon>eudicotyledons</taxon>
        <taxon>Gunneridae</taxon>
        <taxon>Pentapetalae</taxon>
        <taxon>rosids</taxon>
        <taxon>fabids</taxon>
        <taxon>Fabales</taxon>
        <taxon>Fabaceae</taxon>
        <taxon>Caesalpinioideae</taxon>
        <taxon>Cassia clade</taxon>
        <taxon>Senna</taxon>
    </lineage>
</organism>
<evidence type="ECO:0000313" key="1">
    <source>
        <dbReference type="EMBL" id="KAF7833508.1"/>
    </source>
</evidence>
<protein>
    <submittedName>
        <fullName evidence="1">Protein ALP1-like</fullName>
    </submittedName>
</protein>